<evidence type="ECO:0000313" key="2">
    <source>
        <dbReference type="Proteomes" id="UP001209713"/>
    </source>
</evidence>
<comment type="caution">
    <text evidence="1">The sequence shown here is derived from an EMBL/GenBank/DDBJ whole genome shotgun (WGS) entry which is preliminary data.</text>
</comment>
<name>A0ABT2YQV2_9GAMM</name>
<sequence length="126" mass="13854">MSEKCPKCGAEFSVSVIGGGGFCGACLEPINCPYCCETVREERTTGTFMEKLLKAPDSALSQYFGISDAEWEELGAELNANTGNDEMTYCYWFTVPDDTSEEILEKTGWQVGQIVDDIPVELVDNN</sequence>
<keyword evidence="2" id="KW-1185">Reference proteome</keyword>
<dbReference type="EMBL" id="JAOVZB010000002">
    <property type="protein sequence ID" value="MCV2402274.1"/>
    <property type="molecule type" value="Genomic_DNA"/>
</dbReference>
<reference evidence="1 2" key="1">
    <citation type="submission" date="2022-10" db="EMBL/GenBank/DDBJ databases">
        <title>Marinomonas transparenta sp. nov. and Marinomonas sargassi sp. nov., isolated from marine alga (Sargassum natans (L.) Gaillon).</title>
        <authorList>
            <person name="Wang Y."/>
        </authorList>
    </citation>
    <scope>NUCLEOTIDE SEQUENCE [LARGE SCALE GENOMIC DNA]</scope>
    <source>
        <strain evidence="1 2">C2222</strain>
    </source>
</reference>
<dbReference type="Proteomes" id="UP001209713">
    <property type="component" value="Unassembled WGS sequence"/>
</dbReference>
<proteinExistence type="predicted"/>
<accession>A0ABT2YQV2</accession>
<dbReference type="RefSeq" id="WP_263529654.1">
    <property type="nucleotide sequence ID" value="NZ_JAOVZB010000002.1"/>
</dbReference>
<evidence type="ECO:0000313" key="1">
    <source>
        <dbReference type="EMBL" id="MCV2402274.1"/>
    </source>
</evidence>
<protein>
    <submittedName>
        <fullName evidence="1">Uncharacterized protein</fullName>
    </submittedName>
</protein>
<organism evidence="1 2">
    <name type="scientific">Marinomonas sargassi</name>
    <dbReference type="NCBI Taxonomy" id="2984494"/>
    <lineage>
        <taxon>Bacteria</taxon>
        <taxon>Pseudomonadati</taxon>
        <taxon>Pseudomonadota</taxon>
        <taxon>Gammaproteobacteria</taxon>
        <taxon>Oceanospirillales</taxon>
        <taxon>Oceanospirillaceae</taxon>
        <taxon>Marinomonas</taxon>
    </lineage>
</organism>
<gene>
    <name evidence="1" type="ORF">OFY17_05165</name>
</gene>